<dbReference type="EMBL" id="HBUF01549148">
    <property type="protein sequence ID" value="CAG6758238.1"/>
    <property type="molecule type" value="Transcribed_RNA"/>
</dbReference>
<sequence length="100" mass="11435">MGLKENAIHLSKWLQGEMGSSGTPTPGSELEFDIWSEDALKKRTSEIKTEHEHLFYTDRAKNISRCDIMFFSPSPTPIPQDQSTHKVEAIVEHHEKVSKR</sequence>
<accession>A0A8D9A276</accession>
<name>A0A8D9A276_9HEMI</name>
<reference evidence="1" key="1">
    <citation type="submission" date="2021-05" db="EMBL/GenBank/DDBJ databases">
        <authorList>
            <person name="Alioto T."/>
            <person name="Alioto T."/>
            <person name="Gomez Garrido J."/>
        </authorList>
    </citation>
    <scope>NUCLEOTIDE SEQUENCE</scope>
</reference>
<proteinExistence type="predicted"/>
<organism evidence="1">
    <name type="scientific">Cacopsylla melanoneura</name>
    <dbReference type="NCBI Taxonomy" id="428564"/>
    <lineage>
        <taxon>Eukaryota</taxon>
        <taxon>Metazoa</taxon>
        <taxon>Ecdysozoa</taxon>
        <taxon>Arthropoda</taxon>
        <taxon>Hexapoda</taxon>
        <taxon>Insecta</taxon>
        <taxon>Pterygota</taxon>
        <taxon>Neoptera</taxon>
        <taxon>Paraneoptera</taxon>
        <taxon>Hemiptera</taxon>
        <taxon>Sternorrhyncha</taxon>
        <taxon>Psylloidea</taxon>
        <taxon>Psyllidae</taxon>
        <taxon>Psyllinae</taxon>
        <taxon>Cacopsylla</taxon>
    </lineage>
</organism>
<dbReference type="AlphaFoldDB" id="A0A8D9A276"/>
<protein>
    <submittedName>
        <fullName evidence="1">Uncharacterized protein</fullName>
    </submittedName>
</protein>
<evidence type="ECO:0000313" key="1">
    <source>
        <dbReference type="EMBL" id="CAG6758238.1"/>
    </source>
</evidence>